<evidence type="ECO:0000313" key="6">
    <source>
        <dbReference type="Proteomes" id="UP001345219"/>
    </source>
</evidence>
<feature type="region of interest" description="Disordered" evidence="4">
    <location>
        <begin position="211"/>
        <end position="230"/>
    </location>
</feature>
<dbReference type="Pfam" id="PF10220">
    <property type="entry name" value="Smg8_Smg9"/>
    <property type="match status" value="3"/>
</dbReference>
<feature type="compositionally biased region" description="Polar residues" evidence="4">
    <location>
        <begin position="288"/>
        <end position="299"/>
    </location>
</feature>
<feature type="region of interest" description="Disordered" evidence="4">
    <location>
        <begin position="1"/>
        <end position="51"/>
    </location>
</feature>
<feature type="region of interest" description="Disordered" evidence="4">
    <location>
        <begin position="957"/>
        <end position="1030"/>
    </location>
</feature>
<feature type="compositionally biased region" description="Low complexity" evidence="4">
    <location>
        <begin position="211"/>
        <end position="229"/>
    </location>
</feature>
<evidence type="ECO:0000313" key="5">
    <source>
        <dbReference type="EMBL" id="KAK4780171.1"/>
    </source>
</evidence>
<accession>A0AAN7LGQ1</accession>
<evidence type="ECO:0000256" key="3">
    <source>
        <dbReference type="ARBA" id="ARBA00029509"/>
    </source>
</evidence>
<dbReference type="EMBL" id="JAXIOK010000001">
    <property type="protein sequence ID" value="KAK4780171.1"/>
    <property type="molecule type" value="Genomic_DNA"/>
</dbReference>
<evidence type="ECO:0000256" key="4">
    <source>
        <dbReference type="SAM" id="MobiDB-lite"/>
    </source>
</evidence>
<feature type="region of interest" description="Disordered" evidence="4">
    <location>
        <begin position="844"/>
        <end position="880"/>
    </location>
</feature>
<name>A0AAN7LGQ1_9MYRT</name>
<feature type="compositionally biased region" description="Low complexity" evidence="4">
    <location>
        <begin position="267"/>
        <end position="287"/>
    </location>
</feature>
<keyword evidence="2" id="KW-0866">Nonsense-mediated mRNA decay</keyword>
<dbReference type="InterPro" id="IPR019354">
    <property type="entry name" value="SMG8-like"/>
</dbReference>
<feature type="region of interest" description="Disordered" evidence="4">
    <location>
        <begin position="267"/>
        <end position="299"/>
    </location>
</feature>
<dbReference type="GO" id="GO:0000184">
    <property type="term" value="P:nuclear-transcribed mRNA catabolic process, nonsense-mediated decay"/>
    <property type="evidence" value="ECO:0007669"/>
    <property type="project" value="UniProtKB-KW"/>
</dbReference>
<dbReference type="AlphaFoldDB" id="A0AAN7LGQ1"/>
<reference evidence="5 6" key="1">
    <citation type="journal article" date="2023" name="Hortic Res">
        <title>Pangenome of water caltrop reveals structural variations and asymmetric subgenome divergence after allopolyploidization.</title>
        <authorList>
            <person name="Zhang X."/>
            <person name="Chen Y."/>
            <person name="Wang L."/>
            <person name="Yuan Y."/>
            <person name="Fang M."/>
            <person name="Shi L."/>
            <person name="Lu R."/>
            <person name="Comes H.P."/>
            <person name="Ma Y."/>
            <person name="Chen Y."/>
            <person name="Huang G."/>
            <person name="Zhou Y."/>
            <person name="Zheng Z."/>
            <person name="Qiu Y."/>
        </authorList>
    </citation>
    <scope>NUCLEOTIDE SEQUENCE [LARGE SCALE GENOMIC DNA]</scope>
    <source>
        <tissue evidence="5">Roots</tissue>
    </source>
</reference>
<protein>
    <recommendedName>
        <fullName evidence="3">Nonsense-mediated mRNA decay factor SMG8</fullName>
    </recommendedName>
</protein>
<comment type="similarity">
    <text evidence="1">Belongs to the SMG8 family.</text>
</comment>
<comment type="caution">
    <text evidence="5">The sequence shown here is derived from an EMBL/GenBank/DDBJ whole genome shotgun (WGS) entry which is preliminary data.</text>
</comment>
<feature type="compositionally biased region" description="Low complexity" evidence="4">
    <location>
        <begin position="28"/>
        <end position="44"/>
    </location>
</feature>
<organism evidence="5 6">
    <name type="scientific">Trapa incisa</name>
    <dbReference type="NCBI Taxonomy" id="236973"/>
    <lineage>
        <taxon>Eukaryota</taxon>
        <taxon>Viridiplantae</taxon>
        <taxon>Streptophyta</taxon>
        <taxon>Embryophyta</taxon>
        <taxon>Tracheophyta</taxon>
        <taxon>Spermatophyta</taxon>
        <taxon>Magnoliopsida</taxon>
        <taxon>eudicotyledons</taxon>
        <taxon>Gunneridae</taxon>
        <taxon>Pentapetalae</taxon>
        <taxon>rosids</taxon>
        <taxon>malvids</taxon>
        <taxon>Myrtales</taxon>
        <taxon>Lythraceae</taxon>
        <taxon>Trapa</taxon>
    </lineage>
</organism>
<keyword evidence="6" id="KW-1185">Reference proteome</keyword>
<sequence length="1180" mass="128332">MTTHSARSMRVLTRPRSAATPPLPPIPSASSSLSSSTTSANAPSDPQSPSHGAVVVGFISRRPDYSNHLINRALDFPAFGSGNLHKILRIDSDEARDWFKLRRVSYYHHEEKGILYLQFCSTHCPVVYGSSGVASGFDSPMEEQEFGDLQGMLFMFSVCHIIVYIVEGSKFDTQTLKNFRLLQSAKHALAPFIRSRVMPLSSSSGSTVSMITSSSISPSRSRISNRSSTGIPIKSGPGSYASLFPGQCTPVILFLFIDEYLDSTNLASSSEDTMEPSSSPSTSANSSGFPRSSLPTKGSGSVVVLARPVNKSEGGLKKKLQSSLESQIRFLIKKCRTLSGSENGQPGSRSAGASSSAPLFMLDASRIVILLDRVTSRSTESLEYASGLVEDVLNGKATLDSLLLESSHIQDTDEDSVSIREFIYRQCDVLRGRGGLLGAANSGGGMVAVAAAAAAASVASGKTFSAPELPSLELWLSMSEIILQGILSGKRGFKDNNEITRRKPRQRNTSPPHGEDLASIKGAEPPDIAVSWLERGKGLNIKFSTIWCQKVLPMAKEVYLKDLPPCYPTSQHEAHLEKALQTFHSMVKGPSVPHFAKILANECDSIWRSERQQCDAVSLTGKPCMHRKHDAEESESLHSSGYVFLHACACGRSRTLRDDPFDFESANLTKCLSDCDELLPAFDLPEIKSTGIIKPSSWNLVRVGSSKYYEPSKGLMQSGFSSSQKFLQKWTIYREKKPKVVNQELLIADGRDSLARMDANPAIELTAATAGTKNPAVILKSRNLQPGTKNDSFFSDEKKISFGRVPLNFAMKKPFSEVVAGSSAADSAFPPLQHRKPPLVVSENRIKQSNGVDGTNNQKENRELRDTSSDLEMSNRNASGGCQSGDSYIKVGNNMVPVTTVPCEKIILDTSQKQAVAYVGFEHECPHGHRFMLTQKHLNELGSLYSYHSKFNVAASGNAAESTLADPSRSGTTERRDEGHSGSNSASFNKKKFRNIIKSRETPNNGQISRKEKEVLGSSGPVGGQESLNYPQLDNSGSAFSMLNRNLPIYMNCPCCKQSKKENPKAKFAGTVSQLQRMFVVTPPFPIVLATSPVIQFEASCLPSAAPQRLQFSLGCQVILPPESFLVLRLPFIYGVQLEDETVHPIGALPNQCEQTAWIEKGTALFLTSKGKDPDDGISS</sequence>
<proteinExistence type="inferred from homology"/>
<dbReference type="PANTHER" id="PTHR13091:SF0">
    <property type="entry name" value="NONSENSE-MEDIATED MRNA DECAY FACTOR SMG8"/>
    <property type="match status" value="1"/>
</dbReference>
<dbReference type="Proteomes" id="UP001345219">
    <property type="component" value="Chromosome 13"/>
</dbReference>
<feature type="compositionally biased region" description="Basic and acidic residues" evidence="4">
    <location>
        <begin position="859"/>
        <end position="868"/>
    </location>
</feature>
<evidence type="ECO:0000256" key="2">
    <source>
        <dbReference type="ARBA" id="ARBA00023161"/>
    </source>
</evidence>
<evidence type="ECO:0000256" key="1">
    <source>
        <dbReference type="ARBA" id="ARBA00006443"/>
    </source>
</evidence>
<feature type="compositionally biased region" description="Polar residues" evidence="4">
    <location>
        <begin position="870"/>
        <end position="880"/>
    </location>
</feature>
<feature type="compositionally biased region" description="Polar residues" evidence="4">
    <location>
        <begin position="847"/>
        <end position="858"/>
    </location>
</feature>
<gene>
    <name evidence="5" type="ORF">SAY87_016277</name>
</gene>
<dbReference type="PANTHER" id="PTHR13091">
    <property type="entry name" value="AMPLIFIED IN BREAST CANCER 2-RELATED"/>
    <property type="match status" value="1"/>
</dbReference>
<feature type="region of interest" description="Disordered" evidence="4">
    <location>
        <begin position="494"/>
        <end position="521"/>
    </location>
</feature>